<evidence type="ECO:0000256" key="2">
    <source>
        <dbReference type="ARBA" id="ARBA00022900"/>
    </source>
</evidence>
<feature type="domain" description="TIL" evidence="4">
    <location>
        <begin position="2"/>
        <end position="28"/>
    </location>
</feature>
<dbReference type="InterPro" id="IPR002919">
    <property type="entry name" value="TIL_dom"/>
</dbReference>
<keyword evidence="2" id="KW-0722">Serine protease inhibitor</keyword>
<accession>A0A4U5P1J8</accession>
<comment type="caution">
    <text evidence="5">The sequence shown here is derived from an EMBL/GenBank/DDBJ whole genome shotgun (WGS) entry which is preliminary data.</text>
</comment>
<dbReference type="SUPFAM" id="SSF57567">
    <property type="entry name" value="Serine protease inhibitors"/>
    <property type="match status" value="2"/>
</dbReference>
<dbReference type="Gene3D" id="2.10.25.10">
    <property type="entry name" value="Laminin"/>
    <property type="match status" value="2"/>
</dbReference>
<sequence length="86" mass="9418">MECKPPRCQCKNGFVRNSQGKCVARNSCPKCGKNQVWRQCSGCEGSCKNPFPICTADCKPPRCQCQLGFVRDKNGECVAVESCPLA</sequence>
<dbReference type="EMBL" id="AZBU02000003">
    <property type="protein sequence ID" value="TKR89869.1"/>
    <property type="molecule type" value="Genomic_DNA"/>
</dbReference>
<dbReference type="Pfam" id="PF01826">
    <property type="entry name" value="TIL"/>
    <property type="match status" value="2"/>
</dbReference>
<protein>
    <recommendedName>
        <fullName evidence="4">TIL domain-containing protein</fullName>
    </recommendedName>
</protein>
<evidence type="ECO:0000313" key="6">
    <source>
        <dbReference type="Proteomes" id="UP000298663"/>
    </source>
</evidence>
<proteinExistence type="predicted"/>
<dbReference type="PANTHER" id="PTHR23259:SF70">
    <property type="entry name" value="ACCESSORY GLAND PROTEIN ACP62F-RELATED"/>
    <property type="match status" value="1"/>
</dbReference>
<gene>
    <name evidence="5" type="ORF">L596_013909</name>
</gene>
<evidence type="ECO:0000256" key="1">
    <source>
        <dbReference type="ARBA" id="ARBA00022690"/>
    </source>
</evidence>
<dbReference type="GO" id="GO:0004867">
    <property type="term" value="F:serine-type endopeptidase inhibitor activity"/>
    <property type="evidence" value="ECO:0007669"/>
    <property type="project" value="UniProtKB-KW"/>
</dbReference>
<keyword evidence="1" id="KW-0646">Protease inhibitor</keyword>
<dbReference type="STRING" id="34508.A0A4U5P1J8"/>
<dbReference type="CDD" id="cd19941">
    <property type="entry name" value="TIL"/>
    <property type="match status" value="1"/>
</dbReference>
<reference evidence="5 6" key="2">
    <citation type="journal article" date="2019" name="G3 (Bethesda)">
        <title>Hybrid Assembly of the Genome of the Entomopathogenic Nematode Steinernema carpocapsae Identifies the X-Chromosome.</title>
        <authorList>
            <person name="Serra L."/>
            <person name="Macchietto M."/>
            <person name="Macias-Munoz A."/>
            <person name="McGill C.J."/>
            <person name="Rodriguez I.M."/>
            <person name="Rodriguez B."/>
            <person name="Murad R."/>
            <person name="Mortazavi A."/>
        </authorList>
    </citation>
    <scope>NUCLEOTIDE SEQUENCE [LARGE SCALE GENOMIC DNA]</scope>
    <source>
        <strain evidence="5 6">ALL</strain>
    </source>
</reference>
<dbReference type="PANTHER" id="PTHR23259">
    <property type="entry name" value="RIDDLE"/>
    <property type="match status" value="1"/>
</dbReference>
<evidence type="ECO:0000313" key="5">
    <source>
        <dbReference type="EMBL" id="TKR89869.1"/>
    </source>
</evidence>
<evidence type="ECO:0000256" key="3">
    <source>
        <dbReference type="ARBA" id="ARBA00023157"/>
    </source>
</evidence>
<dbReference type="Proteomes" id="UP000298663">
    <property type="component" value="Unassembled WGS sequence"/>
</dbReference>
<keyword evidence="3" id="KW-1015">Disulfide bond</keyword>
<dbReference type="InterPro" id="IPR051368">
    <property type="entry name" value="SerProtInhib-TIL_Domain"/>
</dbReference>
<dbReference type="InterPro" id="IPR036084">
    <property type="entry name" value="Ser_inhib-like_sf"/>
</dbReference>
<dbReference type="AlphaFoldDB" id="A0A4U5P1J8"/>
<dbReference type="OrthoDB" id="5781320at2759"/>
<feature type="domain" description="TIL" evidence="4">
    <location>
        <begin position="31"/>
        <end position="83"/>
    </location>
</feature>
<keyword evidence="6" id="KW-1185">Reference proteome</keyword>
<name>A0A4U5P1J8_STECR</name>
<evidence type="ECO:0000259" key="4">
    <source>
        <dbReference type="Pfam" id="PF01826"/>
    </source>
</evidence>
<reference evidence="5 6" key="1">
    <citation type="journal article" date="2015" name="Genome Biol.">
        <title>Comparative genomics of Steinernema reveals deeply conserved gene regulatory networks.</title>
        <authorList>
            <person name="Dillman A.R."/>
            <person name="Macchietto M."/>
            <person name="Porter C.F."/>
            <person name="Rogers A."/>
            <person name="Williams B."/>
            <person name="Antoshechkin I."/>
            <person name="Lee M.M."/>
            <person name="Goodwin Z."/>
            <person name="Lu X."/>
            <person name="Lewis E.E."/>
            <person name="Goodrich-Blair H."/>
            <person name="Stock S.P."/>
            <person name="Adams B.J."/>
            <person name="Sternberg P.W."/>
            <person name="Mortazavi A."/>
        </authorList>
    </citation>
    <scope>NUCLEOTIDE SEQUENCE [LARGE SCALE GENOMIC DNA]</scope>
    <source>
        <strain evidence="5 6">ALL</strain>
    </source>
</reference>
<organism evidence="5 6">
    <name type="scientific">Steinernema carpocapsae</name>
    <name type="common">Entomopathogenic nematode</name>
    <dbReference type="NCBI Taxonomy" id="34508"/>
    <lineage>
        <taxon>Eukaryota</taxon>
        <taxon>Metazoa</taxon>
        <taxon>Ecdysozoa</taxon>
        <taxon>Nematoda</taxon>
        <taxon>Chromadorea</taxon>
        <taxon>Rhabditida</taxon>
        <taxon>Tylenchina</taxon>
        <taxon>Panagrolaimomorpha</taxon>
        <taxon>Strongyloidoidea</taxon>
        <taxon>Steinernematidae</taxon>
        <taxon>Steinernema</taxon>
    </lineage>
</organism>